<dbReference type="GO" id="GO:0051321">
    <property type="term" value="P:meiotic cell cycle"/>
    <property type="evidence" value="ECO:0007669"/>
    <property type="project" value="UniProtKB-KW"/>
</dbReference>
<evidence type="ECO:0000256" key="1">
    <source>
        <dbReference type="ARBA" id="ARBA00022737"/>
    </source>
</evidence>
<evidence type="ECO:0000313" key="7">
    <source>
        <dbReference type="EMBL" id="KAL1560404.1"/>
    </source>
</evidence>
<reference evidence="7 8" key="1">
    <citation type="submission" date="2024-06" db="EMBL/GenBank/DDBJ databases">
        <title>A chromosome level genome sequence of Diviner's sage (Salvia divinorum).</title>
        <authorList>
            <person name="Ford S.A."/>
            <person name="Ro D.-K."/>
            <person name="Ness R.W."/>
            <person name="Phillips M.A."/>
        </authorList>
    </citation>
    <scope>NUCLEOTIDE SEQUENCE [LARGE SCALE GENOMIC DNA]</scope>
    <source>
        <strain evidence="7">SAF-2024a</strain>
        <tissue evidence="7">Leaf</tissue>
    </source>
</reference>
<dbReference type="Pfam" id="PF00076">
    <property type="entry name" value="RRM_1"/>
    <property type="match status" value="2"/>
</dbReference>
<keyword evidence="3" id="KW-0469">Meiosis</keyword>
<dbReference type="InterPro" id="IPR035979">
    <property type="entry name" value="RBD_domain_sf"/>
</dbReference>
<dbReference type="Gene3D" id="3.30.70.330">
    <property type="match status" value="2"/>
</dbReference>
<dbReference type="FunFam" id="3.30.70.330:FF:000063">
    <property type="entry name" value="MEI2-like protein 5 isoform 2"/>
    <property type="match status" value="1"/>
</dbReference>
<protein>
    <submittedName>
        <fullName evidence="7">Protein MEI2-like 2 isoform X1</fullName>
    </submittedName>
</protein>
<dbReference type="GO" id="GO:0045927">
    <property type="term" value="P:positive regulation of growth"/>
    <property type="evidence" value="ECO:0007669"/>
    <property type="project" value="UniProtKB-ARBA"/>
</dbReference>
<feature type="domain" description="RRM" evidence="6">
    <location>
        <begin position="247"/>
        <end position="320"/>
    </location>
</feature>
<keyword evidence="1" id="KW-0677">Repeat</keyword>
<gene>
    <name evidence="7" type="ORF">AAHA92_10615</name>
</gene>
<evidence type="ECO:0000256" key="2">
    <source>
        <dbReference type="ARBA" id="ARBA00022884"/>
    </source>
</evidence>
<dbReference type="GO" id="GO:0003723">
    <property type="term" value="F:RNA binding"/>
    <property type="evidence" value="ECO:0007669"/>
    <property type="project" value="UniProtKB-UniRule"/>
</dbReference>
<dbReference type="SMART" id="SM00360">
    <property type="entry name" value="RRM"/>
    <property type="match status" value="2"/>
</dbReference>
<dbReference type="GO" id="GO:0045836">
    <property type="term" value="P:positive regulation of meiotic nuclear division"/>
    <property type="evidence" value="ECO:0007669"/>
    <property type="project" value="UniProtKB-ARBA"/>
</dbReference>
<dbReference type="AlphaFoldDB" id="A0ABD1HV95"/>
<dbReference type="PANTHER" id="PTHR23189">
    <property type="entry name" value="RNA RECOGNITION MOTIF-CONTAINING"/>
    <property type="match status" value="1"/>
</dbReference>
<dbReference type="CDD" id="cd12529">
    <property type="entry name" value="RRM2_MEI2_like"/>
    <property type="match status" value="1"/>
</dbReference>
<organism evidence="7 8">
    <name type="scientific">Salvia divinorum</name>
    <name type="common">Maria pastora</name>
    <name type="synonym">Diviner's sage</name>
    <dbReference type="NCBI Taxonomy" id="28513"/>
    <lineage>
        <taxon>Eukaryota</taxon>
        <taxon>Viridiplantae</taxon>
        <taxon>Streptophyta</taxon>
        <taxon>Embryophyta</taxon>
        <taxon>Tracheophyta</taxon>
        <taxon>Spermatophyta</taxon>
        <taxon>Magnoliopsida</taxon>
        <taxon>eudicotyledons</taxon>
        <taxon>Gunneridae</taxon>
        <taxon>Pentapetalae</taxon>
        <taxon>asterids</taxon>
        <taxon>lamiids</taxon>
        <taxon>Lamiales</taxon>
        <taxon>Lamiaceae</taxon>
        <taxon>Nepetoideae</taxon>
        <taxon>Mentheae</taxon>
        <taxon>Salviinae</taxon>
        <taxon>Salvia</taxon>
        <taxon>Salvia subgen. Calosphace</taxon>
    </lineage>
</organism>
<feature type="domain" description="RRM" evidence="6">
    <location>
        <begin position="162"/>
        <end position="235"/>
    </location>
</feature>
<dbReference type="CDD" id="cd12524">
    <property type="entry name" value="RRM1_MEI2_like"/>
    <property type="match status" value="1"/>
</dbReference>
<accession>A0ABD1HV95</accession>
<evidence type="ECO:0000256" key="3">
    <source>
        <dbReference type="ARBA" id="ARBA00023254"/>
    </source>
</evidence>
<comment type="function">
    <text evidence="4">Probable RNA-binding protein that plays a role in meiosis and vegetative growth.</text>
</comment>
<comment type="caution">
    <text evidence="7">The sequence shown here is derived from an EMBL/GenBank/DDBJ whole genome shotgun (WGS) entry which is preliminary data.</text>
</comment>
<sequence>MGTSPWELFPQSHSYHVPSDASPNSISLPVIANVKLSNSEGKSNLQSMDNTSNSLNDIDQELKGNYAVGSLLPDDEDELLAGVMDDFEATWLPNIVDDSEEYDLFGGGGLELESDPQENSRAGVSTLNFSNDGVGNAVSHSNQTNGMGTVAGEHPLGEHPSRTLFVRNINSNVEDADLRTLFELYGDIRTLYTASKHRGFVMVSYYDIRAARTAIRALQNKPLRRRKLDIHFSIPKENPSDKEINQGTLVVFNLDPSVTNDNLLQIFGAYGEVKEIRETPHKKHHKFIEFYDVRAAEAALKSLNRSDLAGKRIKVEPSRPGGARRSLLLHINHELEKDERTLHKVGLPLGNSPPATWPHLSSPNDGSPLLNFSKSPGFSTHIGSAGSSWGRQDTFELSHSLPERKFSQFVGPDSFFGSSTFNGSTAIPFSGPKVYWGSSSEQTNSPPITQSVRNPFVSGGNHGNLYNWSQIQQQHHHYHAGSAPSAVPLQQKFGYFHGSPRSSFARPGCTRAAYMGDSNDFSYRDITNSTVSLMKSVSVGEGSPISSMISSASPRHVFNGIARFPGPAASNWEALAERGRPHLIDTNGIQIDNKKQFKLDINKIRTGEDIRTTLMVKNIPNK</sequence>
<evidence type="ECO:0000256" key="4">
    <source>
        <dbReference type="ARBA" id="ARBA00058438"/>
    </source>
</evidence>
<dbReference type="InterPro" id="IPR034453">
    <property type="entry name" value="MEI2-like_RRM1"/>
</dbReference>
<keyword evidence="8" id="KW-1185">Reference proteome</keyword>
<name>A0ABD1HV95_SALDI</name>
<dbReference type="SUPFAM" id="SSF54928">
    <property type="entry name" value="RNA-binding domain, RBD"/>
    <property type="match status" value="1"/>
</dbReference>
<dbReference type="Proteomes" id="UP001567538">
    <property type="component" value="Unassembled WGS sequence"/>
</dbReference>
<evidence type="ECO:0000259" key="6">
    <source>
        <dbReference type="PROSITE" id="PS50102"/>
    </source>
</evidence>
<keyword evidence="2 5" id="KW-0694">RNA-binding</keyword>
<dbReference type="PROSITE" id="PS50102">
    <property type="entry name" value="RRM"/>
    <property type="match status" value="2"/>
</dbReference>
<dbReference type="EMBL" id="JBEAFC010000004">
    <property type="protein sequence ID" value="KAL1560404.1"/>
    <property type="molecule type" value="Genomic_DNA"/>
</dbReference>
<evidence type="ECO:0000313" key="8">
    <source>
        <dbReference type="Proteomes" id="UP001567538"/>
    </source>
</evidence>
<evidence type="ECO:0000256" key="5">
    <source>
        <dbReference type="PROSITE-ProRule" id="PRU00176"/>
    </source>
</evidence>
<proteinExistence type="predicted"/>
<dbReference type="InterPro" id="IPR012677">
    <property type="entry name" value="Nucleotide-bd_a/b_plait_sf"/>
</dbReference>
<dbReference type="FunFam" id="3.30.70.330:FF:000101">
    <property type="entry name" value="Protein MEI2-like 1"/>
    <property type="match status" value="1"/>
</dbReference>
<dbReference type="InterPro" id="IPR000504">
    <property type="entry name" value="RRM_dom"/>
</dbReference>